<dbReference type="InterPro" id="IPR043129">
    <property type="entry name" value="ATPase_NBD"/>
</dbReference>
<keyword evidence="4" id="KW-0067">ATP-binding</keyword>
<evidence type="ECO:0000313" key="6">
    <source>
        <dbReference type="EMBL" id="MBZ4186381.1"/>
    </source>
</evidence>
<dbReference type="EMBL" id="JAIQDJ010000003">
    <property type="protein sequence ID" value="MBZ4186381.1"/>
    <property type="molecule type" value="Genomic_DNA"/>
</dbReference>
<dbReference type="Gene3D" id="3.30.420.40">
    <property type="match status" value="1"/>
</dbReference>
<evidence type="ECO:0000256" key="3">
    <source>
        <dbReference type="ARBA" id="ARBA00022777"/>
    </source>
</evidence>
<protein>
    <submittedName>
        <fullName evidence="6">Glucokinase</fullName>
        <ecNumber evidence="6">2.7.1.2</ecNumber>
    </submittedName>
</protein>
<comment type="similarity">
    <text evidence="5">Belongs to the bacterial glucokinase family.</text>
</comment>
<dbReference type="PANTHER" id="PTHR47690:SF1">
    <property type="entry name" value="GLUCOKINASE"/>
    <property type="match status" value="1"/>
</dbReference>
<dbReference type="Pfam" id="PF02685">
    <property type="entry name" value="Glucokinase"/>
    <property type="match status" value="1"/>
</dbReference>
<dbReference type="InterPro" id="IPR003836">
    <property type="entry name" value="Glucokinase"/>
</dbReference>
<dbReference type="GO" id="GO:0004340">
    <property type="term" value="F:glucokinase activity"/>
    <property type="evidence" value="ECO:0007669"/>
    <property type="project" value="UniProtKB-EC"/>
</dbReference>
<dbReference type="SUPFAM" id="SSF53067">
    <property type="entry name" value="Actin-like ATPase domain"/>
    <property type="match status" value="1"/>
</dbReference>
<comment type="caution">
    <text evidence="6">The sequence shown here is derived from an EMBL/GenBank/DDBJ whole genome shotgun (WGS) entry which is preliminary data.</text>
</comment>
<dbReference type="InterPro" id="IPR050201">
    <property type="entry name" value="Bacterial_glucokinase"/>
</dbReference>
<evidence type="ECO:0000256" key="5">
    <source>
        <dbReference type="RuleBase" id="RU004046"/>
    </source>
</evidence>
<dbReference type="Gene3D" id="3.40.367.20">
    <property type="match status" value="1"/>
</dbReference>
<evidence type="ECO:0000256" key="4">
    <source>
        <dbReference type="ARBA" id="ARBA00022840"/>
    </source>
</evidence>
<keyword evidence="1 6" id="KW-0808">Transferase</keyword>
<reference evidence="6" key="1">
    <citation type="submission" date="2021-09" db="EMBL/GenBank/DDBJ databases">
        <authorList>
            <person name="Wu T."/>
            <person name="Guo S.Z."/>
        </authorList>
    </citation>
    <scope>NUCLEOTIDE SEQUENCE</scope>
    <source>
        <strain evidence="6">RSS-23</strain>
    </source>
</reference>
<organism evidence="6 7">
    <name type="scientific">Thermomonas beijingensis</name>
    <dbReference type="NCBI Taxonomy" id="2872701"/>
    <lineage>
        <taxon>Bacteria</taxon>
        <taxon>Pseudomonadati</taxon>
        <taxon>Pseudomonadota</taxon>
        <taxon>Gammaproteobacteria</taxon>
        <taxon>Lysobacterales</taxon>
        <taxon>Lysobacteraceae</taxon>
        <taxon>Thermomonas</taxon>
    </lineage>
</organism>
<dbReference type="PANTHER" id="PTHR47690">
    <property type="entry name" value="GLUCOKINASE"/>
    <property type="match status" value="1"/>
</dbReference>
<sequence length="350" mass="36874">MACATRAVAPAQPCFIAADVGGTNARVSLVRTDANGALQVLSWQRYPCADYPSLAAILAEFVEGHPAREGIDCMVIASAGVVLDDEVINSNLPWRIKLAELRDSLHLRELHVVNDFAAAAHGVGRLGAADTRLLTPGVIAATTIGPALVVGAGTGLGAAVCIPTGHGVVVLPTEAGMAAFAPGNAREMEILAWLRKQGHRHVCTEQLLSGPGLVNLYRGLAELHGTLATLQTPAQIVQAAQQDEALALEAVLLFCGVLGSVIGDLAMITSAHSVYVAGGVVPQLIDFLPRSEFHARLVDKGAMRAVQERIPVRLVENEKLGVLGAASWYLQHLHARDHREQATPRPATTN</sequence>
<keyword evidence="3" id="KW-0418">Kinase</keyword>
<evidence type="ECO:0000256" key="1">
    <source>
        <dbReference type="ARBA" id="ARBA00022679"/>
    </source>
</evidence>
<dbReference type="Proteomes" id="UP001430290">
    <property type="component" value="Unassembled WGS sequence"/>
</dbReference>
<dbReference type="CDD" id="cd24008">
    <property type="entry name" value="ASKHA_NBD_GLK"/>
    <property type="match status" value="1"/>
</dbReference>
<dbReference type="NCBIfam" id="NF009073">
    <property type="entry name" value="PRK12408.1"/>
    <property type="match status" value="1"/>
</dbReference>
<keyword evidence="7" id="KW-1185">Reference proteome</keyword>
<accession>A0ABS7TET8</accession>
<proteinExistence type="inferred from homology"/>
<gene>
    <name evidence="6" type="ORF">K7B09_08605</name>
</gene>
<dbReference type="EC" id="2.7.1.2" evidence="6"/>
<evidence type="ECO:0000256" key="2">
    <source>
        <dbReference type="ARBA" id="ARBA00022741"/>
    </source>
</evidence>
<evidence type="ECO:0000313" key="7">
    <source>
        <dbReference type="Proteomes" id="UP001430290"/>
    </source>
</evidence>
<name>A0ABS7TET8_9GAMM</name>
<keyword evidence="2" id="KW-0547">Nucleotide-binding</keyword>